<evidence type="ECO:0000313" key="2">
    <source>
        <dbReference type="EMBL" id="TDP78695.1"/>
    </source>
</evidence>
<protein>
    <recommendedName>
        <fullName evidence="4">Outer membrane protein with beta-barrel domain</fullName>
    </recommendedName>
</protein>
<dbReference type="SUPFAM" id="SSF56935">
    <property type="entry name" value="Porins"/>
    <property type="match status" value="1"/>
</dbReference>
<dbReference type="EMBL" id="SNXW01000019">
    <property type="protein sequence ID" value="TDP78695.1"/>
    <property type="molecule type" value="Genomic_DNA"/>
</dbReference>
<evidence type="ECO:0000313" key="3">
    <source>
        <dbReference type="Proteomes" id="UP000294593"/>
    </source>
</evidence>
<dbReference type="OrthoDB" id="5874203at2"/>
<evidence type="ECO:0008006" key="4">
    <source>
        <dbReference type="Google" id="ProtNLM"/>
    </source>
</evidence>
<feature type="chain" id="PRO_5020687006" description="Outer membrane protein with beta-barrel domain" evidence="1">
    <location>
        <begin position="22"/>
        <end position="219"/>
    </location>
</feature>
<gene>
    <name evidence="2" type="ORF">EV672_11915</name>
</gene>
<comment type="caution">
    <text evidence="2">The sequence shown here is derived from an EMBL/GenBank/DDBJ whole genome shotgun (WGS) entry which is preliminary data.</text>
</comment>
<organism evidence="2 3">
    <name type="scientific">Aquabacterium commune</name>
    <dbReference type="NCBI Taxonomy" id="70586"/>
    <lineage>
        <taxon>Bacteria</taxon>
        <taxon>Pseudomonadati</taxon>
        <taxon>Pseudomonadota</taxon>
        <taxon>Betaproteobacteria</taxon>
        <taxon>Burkholderiales</taxon>
        <taxon>Aquabacterium</taxon>
    </lineage>
</organism>
<proteinExistence type="predicted"/>
<evidence type="ECO:0000256" key="1">
    <source>
        <dbReference type="SAM" id="SignalP"/>
    </source>
</evidence>
<dbReference type="AlphaFoldDB" id="A0A4R6QZT3"/>
<feature type="signal peptide" evidence="1">
    <location>
        <begin position="1"/>
        <end position="21"/>
    </location>
</feature>
<accession>A0A4R6QZT3</accession>
<dbReference type="RefSeq" id="WP_133611330.1">
    <property type="nucleotide sequence ID" value="NZ_SNXW01000019.1"/>
</dbReference>
<reference evidence="2 3" key="1">
    <citation type="submission" date="2019-03" db="EMBL/GenBank/DDBJ databases">
        <title>Genomic Encyclopedia of Type Strains, Phase IV (KMG-IV): sequencing the most valuable type-strain genomes for metagenomic binning, comparative biology and taxonomic classification.</title>
        <authorList>
            <person name="Goeker M."/>
        </authorList>
    </citation>
    <scope>NUCLEOTIDE SEQUENCE [LARGE SCALE GENOMIC DNA]</scope>
    <source>
        <strain evidence="2 3">DSM 11901</strain>
    </source>
</reference>
<dbReference type="Proteomes" id="UP000294593">
    <property type="component" value="Unassembled WGS sequence"/>
</dbReference>
<keyword evidence="3" id="KW-1185">Reference proteome</keyword>
<keyword evidence="1" id="KW-0732">Signal</keyword>
<sequence length="219" mass="24104">MRHIRAMVACALSLAAASSFADGFDTPSTRNSWRPFVGLGFTSGGDTMLKVNLVPQGGGGTSYREDVSSGGGIDLRFGFSRRLGELPLTVQLTGAYHNDQVNGIEGSKYRFRRMPLEASLLWHATDRTRIGFGVRKATHATLKIDNGRFTTQQGTEITVSGKAALKASTGFIVEAEYALTPSWGLKGRYVFESYRYRDDPQGEKFEANHLGVMSLWYFD</sequence>
<name>A0A4R6QZT3_9BURK</name>